<name>A0A2V2NBL7_9EURY</name>
<dbReference type="RefSeq" id="WP_109941286.1">
    <property type="nucleotide sequence ID" value="NZ_CP176366.1"/>
</dbReference>
<dbReference type="EMBL" id="QGMZ01000023">
    <property type="protein sequence ID" value="PWR72971.1"/>
    <property type="molecule type" value="Genomic_DNA"/>
</dbReference>
<dbReference type="Gene3D" id="3.90.1150.10">
    <property type="entry name" value="Aspartate Aminotransferase, domain 1"/>
    <property type="match status" value="1"/>
</dbReference>
<evidence type="ECO:0000313" key="6">
    <source>
        <dbReference type="EMBL" id="PWR72971.1"/>
    </source>
</evidence>
<gene>
    <name evidence="6" type="ORF">DLD82_11555</name>
</gene>
<dbReference type="InterPro" id="IPR005308">
    <property type="entry name" value="OKR_de-COase_N"/>
</dbReference>
<reference evidence="6 7" key="1">
    <citation type="submission" date="2018-05" db="EMBL/GenBank/DDBJ databases">
        <title>Draft genome of Methanospirillum stamsii Pt1.</title>
        <authorList>
            <person name="Dueholm M.S."/>
            <person name="Nielsen P.H."/>
            <person name="Bakmann L.F."/>
            <person name="Otzen D.E."/>
        </authorList>
    </citation>
    <scope>NUCLEOTIDE SEQUENCE [LARGE SCALE GENOMIC DNA]</scope>
    <source>
        <strain evidence="6 7">Pt1</strain>
    </source>
</reference>
<accession>A0A2V2NBL7</accession>
<dbReference type="Pfam" id="PF03711">
    <property type="entry name" value="OKR_DC_1_C"/>
    <property type="match status" value="1"/>
</dbReference>
<dbReference type="FunFam" id="3.40.640.10:FF:000008">
    <property type="entry name" value="Lysine decarboxylase, inducible"/>
    <property type="match status" value="1"/>
</dbReference>
<evidence type="ECO:0000313" key="7">
    <source>
        <dbReference type="Proteomes" id="UP000245934"/>
    </source>
</evidence>
<protein>
    <submittedName>
        <fullName evidence="6">Arginine decarboxylase</fullName>
        <ecNumber evidence="6">4.1.1.19</ecNumber>
    </submittedName>
</protein>
<evidence type="ECO:0000256" key="3">
    <source>
        <dbReference type="ARBA" id="ARBA00022898"/>
    </source>
</evidence>
<dbReference type="GO" id="GO:0030170">
    <property type="term" value="F:pyridoxal phosphate binding"/>
    <property type="evidence" value="ECO:0007669"/>
    <property type="project" value="TreeGrafter"/>
</dbReference>
<evidence type="ECO:0000256" key="1">
    <source>
        <dbReference type="ARBA" id="ARBA00010671"/>
    </source>
</evidence>
<dbReference type="InterPro" id="IPR000310">
    <property type="entry name" value="Orn/Lys/Arg_deCO2ase_major_dom"/>
</dbReference>
<dbReference type="GO" id="GO:0006527">
    <property type="term" value="P:L-arginine catabolic process"/>
    <property type="evidence" value="ECO:0007669"/>
    <property type="project" value="TreeGrafter"/>
</dbReference>
<evidence type="ECO:0000256" key="2">
    <source>
        <dbReference type="ARBA" id="ARBA00022793"/>
    </source>
</evidence>
<evidence type="ECO:0000259" key="5">
    <source>
        <dbReference type="PROSITE" id="PS00703"/>
    </source>
</evidence>
<dbReference type="InterPro" id="IPR015424">
    <property type="entry name" value="PyrdxlP-dep_Trfase"/>
</dbReference>
<dbReference type="Proteomes" id="UP000245934">
    <property type="component" value="Unassembled WGS sequence"/>
</dbReference>
<dbReference type="InterPro" id="IPR036633">
    <property type="entry name" value="Prn/Lys/Arg_de-COase_C_sf"/>
</dbReference>
<keyword evidence="2" id="KW-0210">Decarboxylase</keyword>
<dbReference type="SUPFAM" id="SSF53383">
    <property type="entry name" value="PLP-dependent transferases"/>
    <property type="match status" value="1"/>
</dbReference>
<dbReference type="GO" id="GO:0008792">
    <property type="term" value="F:arginine decarboxylase activity"/>
    <property type="evidence" value="ECO:0007669"/>
    <property type="project" value="UniProtKB-EC"/>
</dbReference>
<dbReference type="InterPro" id="IPR011193">
    <property type="entry name" value="Orn/lys/arg_de-COase"/>
</dbReference>
<dbReference type="PANTHER" id="PTHR45229:SF3">
    <property type="entry name" value="BIODEGRADATIVE ARGININE DECARBOXYLASE"/>
    <property type="match status" value="1"/>
</dbReference>
<feature type="domain" description="Orn/Lys/Arg decarboxylases family 1 pyridoxal-P attachment site" evidence="5">
    <location>
        <begin position="380"/>
        <end position="394"/>
    </location>
</feature>
<dbReference type="SUPFAM" id="SSF55904">
    <property type="entry name" value="Ornithine decarboxylase C-terminal domain"/>
    <property type="match status" value="1"/>
</dbReference>
<evidence type="ECO:0000256" key="4">
    <source>
        <dbReference type="ARBA" id="ARBA00023239"/>
    </source>
</evidence>
<dbReference type="Gene3D" id="3.90.100.10">
    <property type="entry name" value="Orn/Lys/Arg decarboxylase, C-terminal domain"/>
    <property type="match status" value="1"/>
</dbReference>
<organism evidence="6 7">
    <name type="scientific">Methanospirillum stamsii</name>
    <dbReference type="NCBI Taxonomy" id="1277351"/>
    <lineage>
        <taxon>Archaea</taxon>
        <taxon>Methanobacteriati</taxon>
        <taxon>Methanobacteriota</taxon>
        <taxon>Stenosarchaea group</taxon>
        <taxon>Methanomicrobia</taxon>
        <taxon>Methanomicrobiales</taxon>
        <taxon>Methanospirillaceae</taxon>
        <taxon>Methanospirillum</taxon>
    </lineage>
</organism>
<keyword evidence="4 6" id="KW-0456">Lyase</keyword>
<sequence length="758" mass="85246">MNPEENLTVILIGTDISSDTAYAQMTKALVEHLKSYHITVNRVPDLEGLQFGPVAIGTGFDCVVVAWDPEKTPEIVSLLRSRHENIPIFLMTEPEVLSHIPVEIVKEVNEYIWILGDTSEFIAGRIDAAAKRYRATLLPPMFSELVHFSEDHEYSWHTPGHTGGTAFLKSPIGRLFHEFFGEELFRSDLSISVGELGSLLDHSGPIGKAEEYAAQVFGADRTYFVTNGTSTSNRIIHTAMVTRDDIVLVDRNCHKSIEHAITMNHGTPVYMIPSRNRYGILGPIYPKEMEPEEIKRKISSNPLVADHGCKPRIAVVTNSTYDGLCYDAKGVETYLGASVDNIHFDEAWYGYARFNPIYSGRFGMREESKGDLSAPTVFATQSTHKLLAAFSQASMLHVREGRTQVEKDLFNEAFMMHASTSPFYPIIASLDVSSKMMDDGGHLLTRESIDEAIRFRQMMARISSTIKEDNPSDWWFEVWQPESIQLPGEKEKTPFKDVPPVELATNPSNWTLHPGESWHGFKDIPKDWAMLDPIKVTVLCPGINADESFEDFGIPAALVVKFLDTKGIINEKSGDYNILFLFSMGITNGKWGTLVSEFFEFKRQFEENVPVKEIFLDLVENWPQRYQDLTIQELADQMHQYIAGNNQTILGNQACAILPCPVMTPAEAYRHLVRGEVESIPVSDMENRVVATGVVPYPPGIPVLMPGENAGLNTEPILSYLRTLEEFDRQFPGFSHDIHGVEVKDGQYHIYCIREDVL</sequence>
<dbReference type="InterPro" id="IPR015421">
    <property type="entry name" value="PyrdxlP-dep_Trfase_major"/>
</dbReference>
<dbReference type="AlphaFoldDB" id="A0A2V2NBL7"/>
<dbReference type="InterPro" id="IPR008286">
    <property type="entry name" value="Prn/Lys/Arg_de-COase_C"/>
</dbReference>
<dbReference type="Pfam" id="PF01276">
    <property type="entry name" value="OKR_DC_1"/>
    <property type="match status" value="1"/>
</dbReference>
<comment type="caution">
    <text evidence="6">The sequence shown here is derived from an EMBL/GenBank/DDBJ whole genome shotgun (WGS) entry which is preliminary data.</text>
</comment>
<keyword evidence="7" id="KW-1185">Reference proteome</keyword>
<dbReference type="Gene3D" id="3.40.640.10">
    <property type="entry name" value="Type I PLP-dependent aspartate aminotransferase-like (Major domain)"/>
    <property type="match status" value="1"/>
</dbReference>
<dbReference type="PIRSF" id="PIRSF009393">
    <property type="entry name" value="Orn_decarb"/>
    <property type="match status" value="1"/>
</dbReference>
<dbReference type="PANTHER" id="PTHR45229">
    <property type="entry name" value="CONSTITUTIVE ORNITHINE DECARBOXYLASE"/>
    <property type="match status" value="1"/>
</dbReference>
<dbReference type="EC" id="4.1.1.19" evidence="6"/>
<dbReference type="InterPro" id="IPR015422">
    <property type="entry name" value="PyrdxlP-dep_Trfase_small"/>
</dbReference>
<dbReference type="OrthoDB" id="104944at2157"/>
<dbReference type="Gene3D" id="3.40.50.2300">
    <property type="match status" value="1"/>
</dbReference>
<dbReference type="CDD" id="cd00615">
    <property type="entry name" value="Orn_deC_like"/>
    <property type="match status" value="1"/>
</dbReference>
<keyword evidence="3" id="KW-0663">Pyridoxal phosphate</keyword>
<dbReference type="Pfam" id="PF03709">
    <property type="entry name" value="OKR_DC_1_N"/>
    <property type="match status" value="1"/>
</dbReference>
<dbReference type="GeneID" id="97610206"/>
<dbReference type="GO" id="GO:0005829">
    <property type="term" value="C:cytosol"/>
    <property type="evidence" value="ECO:0007669"/>
    <property type="project" value="TreeGrafter"/>
</dbReference>
<comment type="similarity">
    <text evidence="1">Belongs to the Orn/Lys/Arg decarboxylase class-I family.</text>
</comment>
<dbReference type="PROSITE" id="PS00703">
    <property type="entry name" value="OKR_DC_1"/>
    <property type="match status" value="1"/>
</dbReference>
<proteinExistence type="inferred from homology"/>